<evidence type="ECO:0000256" key="2">
    <source>
        <dbReference type="ARBA" id="ARBA00005658"/>
    </source>
</evidence>
<feature type="transmembrane region" description="Helical" evidence="8">
    <location>
        <begin position="382"/>
        <end position="406"/>
    </location>
</feature>
<dbReference type="GO" id="GO:0005886">
    <property type="term" value="C:plasma membrane"/>
    <property type="evidence" value="ECO:0007669"/>
    <property type="project" value="UniProtKB-SubCell"/>
</dbReference>
<evidence type="ECO:0000256" key="4">
    <source>
        <dbReference type="ARBA" id="ARBA00022475"/>
    </source>
</evidence>
<feature type="transmembrane region" description="Helical" evidence="8">
    <location>
        <begin position="45"/>
        <end position="68"/>
    </location>
</feature>
<feature type="transmembrane region" description="Helical" evidence="8">
    <location>
        <begin position="352"/>
        <end position="370"/>
    </location>
</feature>
<feature type="transmembrane region" description="Helical" evidence="8">
    <location>
        <begin position="183"/>
        <end position="200"/>
    </location>
</feature>
<dbReference type="STRING" id="33960.TY91_14560"/>
<accession>A0A0R2BBZ7</accession>
<keyword evidence="5 8" id="KW-0812">Transmembrane</keyword>
<evidence type="ECO:0000256" key="5">
    <source>
        <dbReference type="ARBA" id="ARBA00022692"/>
    </source>
</evidence>
<keyword evidence="3" id="KW-0813">Transport</keyword>
<keyword evidence="6 8" id="KW-1133">Transmembrane helix</keyword>
<comment type="similarity">
    <text evidence="2">Belongs to the BCCT transporter (TC 2.A.15) family.</text>
</comment>
<dbReference type="GO" id="GO:0022857">
    <property type="term" value="F:transmembrane transporter activity"/>
    <property type="evidence" value="ECO:0007669"/>
    <property type="project" value="InterPro"/>
</dbReference>
<feature type="transmembrane region" description="Helical" evidence="8">
    <location>
        <begin position="267"/>
        <end position="289"/>
    </location>
</feature>
<organism evidence="9 10">
    <name type="scientific">Secundilactobacillus collinoides DSM 20515 = JCM 1123</name>
    <dbReference type="NCBI Taxonomy" id="1423733"/>
    <lineage>
        <taxon>Bacteria</taxon>
        <taxon>Bacillati</taxon>
        <taxon>Bacillota</taxon>
        <taxon>Bacilli</taxon>
        <taxon>Lactobacillales</taxon>
        <taxon>Lactobacillaceae</taxon>
        <taxon>Secundilactobacillus</taxon>
    </lineage>
</organism>
<keyword evidence="7 8" id="KW-0472">Membrane</keyword>
<dbReference type="PATRIC" id="fig|1423733.4.peg.1993"/>
<dbReference type="PANTHER" id="PTHR30047:SF7">
    <property type="entry name" value="HIGH-AFFINITY CHOLINE TRANSPORT PROTEIN"/>
    <property type="match status" value="1"/>
</dbReference>
<gene>
    <name evidence="9" type="ORF">FC82_GL001892</name>
</gene>
<keyword evidence="4" id="KW-1003">Cell membrane</keyword>
<proteinExistence type="inferred from homology"/>
<feature type="transmembrane region" description="Helical" evidence="8">
    <location>
        <begin position="225"/>
        <end position="247"/>
    </location>
</feature>
<evidence type="ECO:0000256" key="6">
    <source>
        <dbReference type="ARBA" id="ARBA00022989"/>
    </source>
</evidence>
<evidence type="ECO:0000256" key="1">
    <source>
        <dbReference type="ARBA" id="ARBA00004651"/>
    </source>
</evidence>
<feature type="transmembrane region" description="Helical" evidence="8">
    <location>
        <begin position="442"/>
        <end position="464"/>
    </location>
</feature>
<feature type="transmembrane region" description="Helical" evidence="8">
    <location>
        <begin position="511"/>
        <end position="531"/>
    </location>
</feature>
<sequence length="575" mass="63350">MTSLSSVFVYNLQSNQKYADFFEKQLKKSGMRYHKRRIIILRSKLINKWVFVPTVGLFLMATLVLMVGGKGLQAPLSGLLNWINLKLGWLYLGIYIVNFVFLIGLAFSHYGKIKIGKPNDKPMYSGFKWGAMVFATAIDASIMMLSITDPLTFIQHPAAPLHAYSKGAYTAAVAYGQFNWGPMAWMMFAPAAILIGYLMYRKGQPVQKLSDGIAMLDGKAPLKKFLSGLVNFLVVVGIIGGVGSSIGMEVPITAKAFSSATGVKYGLPLELGLFAILFVLFAMTVFKGLNGGIDRLSQAHIWLAIGFLVLILAVGPTRYIIVNQAKSLGVFVQKFIPIATNTTPSVTQQDTIFYWGWWLSYMPVMGLFIAKISRGRTIRQLLFGMLLYGFTGCALFYAVMGGYALWLQQNGVINLVHILNTQGQAATIATVIGTLPMKQIMTLLYCASCFIFLATTISGSAYILSSFTSTPLNNREPSRFNRMTWVVVFMIFAFSLVLVGGFNVIQTISVIAGFPLIGVVVIVLISIYRLVRRDSELVFSPSETDMSLDELPATVERKSAIRGKLILSPRNLAND</sequence>
<evidence type="ECO:0000256" key="3">
    <source>
        <dbReference type="ARBA" id="ARBA00022448"/>
    </source>
</evidence>
<dbReference type="PANTHER" id="PTHR30047">
    <property type="entry name" value="HIGH-AFFINITY CHOLINE TRANSPORT PROTEIN-RELATED"/>
    <property type="match status" value="1"/>
</dbReference>
<evidence type="ECO:0000313" key="10">
    <source>
        <dbReference type="Proteomes" id="UP000051845"/>
    </source>
</evidence>
<dbReference type="InterPro" id="IPR000060">
    <property type="entry name" value="BCCT_transptr"/>
</dbReference>
<evidence type="ECO:0000256" key="8">
    <source>
        <dbReference type="SAM" id="Phobius"/>
    </source>
</evidence>
<evidence type="ECO:0000313" key="9">
    <source>
        <dbReference type="EMBL" id="KRM76066.1"/>
    </source>
</evidence>
<dbReference type="EMBL" id="AYYR01000039">
    <property type="protein sequence ID" value="KRM76066.1"/>
    <property type="molecule type" value="Genomic_DNA"/>
</dbReference>
<dbReference type="Proteomes" id="UP000051845">
    <property type="component" value="Unassembled WGS sequence"/>
</dbReference>
<dbReference type="AlphaFoldDB" id="A0A0R2BBZ7"/>
<dbReference type="Pfam" id="PF02028">
    <property type="entry name" value="BCCT"/>
    <property type="match status" value="1"/>
</dbReference>
<feature type="transmembrane region" description="Helical" evidence="8">
    <location>
        <begin position="88"/>
        <end position="108"/>
    </location>
</feature>
<comment type="subcellular location">
    <subcellularLocation>
        <location evidence="1">Cell membrane</location>
        <topology evidence="1">Multi-pass membrane protein</topology>
    </subcellularLocation>
</comment>
<comment type="caution">
    <text evidence="9">The sequence shown here is derived from an EMBL/GenBank/DDBJ whole genome shotgun (WGS) entry which is preliminary data.</text>
</comment>
<feature type="transmembrane region" description="Helical" evidence="8">
    <location>
        <begin position="485"/>
        <end position="505"/>
    </location>
</feature>
<reference evidence="9 10" key="1">
    <citation type="journal article" date="2015" name="Genome Announc.">
        <title>Expanding the biotechnology potential of lactobacilli through comparative genomics of 213 strains and associated genera.</title>
        <authorList>
            <person name="Sun Z."/>
            <person name="Harris H.M."/>
            <person name="McCann A."/>
            <person name="Guo C."/>
            <person name="Argimon S."/>
            <person name="Zhang W."/>
            <person name="Yang X."/>
            <person name="Jeffery I.B."/>
            <person name="Cooney J.C."/>
            <person name="Kagawa T.F."/>
            <person name="Liu W."/>
            <person name="Song Y."/>
            <person name="Salvetti E."/>
            <person name="Wrobel A."/>
            <person name="Rasinkangas P."/>
            <person name="Parkhill J."/>
            <person name="Rea M.C."/>
            <person name="O'Sullivan O."/>
            <person name="Ritari J."/>
            <person name="Douillard F.P."/>
            <person name="Paul Ross R."/>
            <person name="Yang R."/>
            <person name="Briner A.E."/>
            <person name="Felis G.E."/>
            <person name="de Vos W.M."/>
            <person name="Barrangou R."/>
            <person name="Klaenhammer T.R."/>
            <person name="Caufield P.W."/>
            <person name="Cui Y."/>
            <person name="Zhang H."/>
            <person name="O'Toole P.W."/>
        </authorList>
    </citation>
    <scope>NUCLEOTIDE SEQUENCE [LARGE SCALE GENOMIC DNA]</scope>
    <source>
        <strain evidence="9 10">DSM 20515</strain>
    </source>
</reference>
<feature type="transmembrane region" description="Helical" evidence="8">
    <location>
        <begin position="301"/>
        <end position="321"/>
    </location>
</feature>
<feature type="transmembrane region" description="Helical" evidence="8">
    <location>
        <begin position="129"/>
        <end position="147"/>
    </location>
</feature>
<name>A0A0R2BBZ7_SECCO</name>
<protein>
    <submittedName>
        <fullName evidence="9">Choline-glycine betaine transporter</fullName>
    </submittedName>
</protein>
<evidence type="ECO:0000256" key="7">
    <source>
        <dbReference type="ARBA" id="ARBA00023136"/>
    </source>
</evidence>